<evidence type="ECO:0000313" key="2">
    <source>
        <dbReference type="EMBL" id="MBB4624462.1"/>
    </source>
</evidence>
<dbReference type="PROSITE" id="PS51257">
    <property type="entry name" value="PROKAR_LIPOPROTEIN"/>
    <property type="match status" value="1"/>
</dbReference>
<dbReference type="SUPFAM" id="SSF75011">
    <property type="entry name" value="3-carboxy-cis,cis-mucoante lactonizing enzyme"/>
    <property type="match status" value="1"/>
</dbReference>
<dbReference type="Proteomes" id="UP000533637">
    <property type="component" value="Unassembled WGS sequence"/>
</dbReference>
<dbReference type="InterPro" id="IPR011042">
    <property type="entry name" value="6-blade_b-propeller_TolB-like"/>
</dbReference>
<evidence type="ECO:0000313" key="3">
    <source>
        <dbReference type="Proteomes" id="UP000533637"/>
    </source>
</evidence>
<dbReference type="Gene3D" id="2.120.10.30">
    <property type="entry name" value="TolB, C-terminal domain"/>
    <property type="match status" value="1"/>
</dbReference>
<proteinExistence type="predicted"/>
<keyword evidence="3" id="KW-1185">Reference proteome</keyword>
<evidence type="ECO:0000256" key="1">
    <source>
        <dbReference type="SAM" id="SignalP"/>
    </source>
</evidence>
<sequence>MKKLNASLVMILLSMAGFTGCQQSGSQHDDLITVDVSASYPEKELVLQDFMDVEYVPLETNDEFITQGIVEAIGKKVIVVRNMRDGNIFVYDRATGKGIKKINRFGQGAEEYSGINSIILDEDNSEMFVSDYPARKISVYDLSGNYKRSFKYADTGYYDDIFNYDRDHLICYKKYSTSKEDEQACHLLVSKQDGSVTREIRIPFKAYKTPVIMKDELTVVPEFHLMFPNQNNWILVNTSSDTLYNYLADGHMYPIIARTPSINTMETEVFLFPTVITDRYYFMRTMKKELDYKTFKGFPGTDLFYDKQEKTLSQFTMYNGDYSNKRSISFLFKPRNSEIAISQSLQAPDLVEAYEKGQLKGKLKEIAAGLDEEANPVIMLAKYKK</sequence>
<feature type="signal peptide" evidence="1">
    <location>
        <begin position="1"/>
        <end position="21"/>
    </location>
</feature>
<dbReference type="RefSeq" id="WP_183672110.1">
    <property type="nucleotide sequence ID" value="NZ_BMPB01000009.1"/>
</dbReference>
<feature type="chain" id="PRO_5046856088" description="6-bladed beta-propeller" evidence="1">
    <location>
        <begin position="22"/>
        <end position="385"/>
    </location>
</feature>
<protein>
    <recommendedName>
        <fullName evidence="4">6-bladed beta-propeller</fullName>
    </recommendedName>
</protein>
<evidence type="ECO:0008006" key="4">
    <source>
        <dbReference type="Google" id="ProtNLM"/>
    </source>
</evidence>
<gene>
    <name evidence="2" type="ORF">GGQ57_004393</name>
</gene>
<reference evidence="2 3" key="1">
    <citation type="submission" date="2020-08" db="EMBL/GenBank/DDBJ databases">
        <title>Genomic Encyclopedia of Type Strains, Phase IV (KMG-IV): sequencing the most valuable type-strain genomes for metagenomic binning, comparative biology and taxonomic classification.</title>
        <authorList>
            <person name="Goeker M."/>
        </authorList>
    </citation>
    <scope>NUCLEOTIDE SEQUENCE [LARGE SCALE GENOMIC DNA]</scope>
    <source>
        <strain evidence="2 3">DSM 102983</strain>
    </source>
</reference>
<organism evidence="2 3">
    <name type="scientific">Parabacteroides faecis</name>
    <dbReference type="NCBI Taxonomy" id="1217282"/>
    <lineage>
        <taxon>Bacteria</taxon>
        <taxon>Pseudomonadati</taxon>
        <taxon>Bacteroidota</taxon>
        <taxon>Bacteroidia</taxon>
        <taxon>Bacteroidales</taxon>
        <taxon>Tannerellaceae</taxon>
        <taxon>Parabacteroides</taxon>
    </lineage>
</organism>
<dbReference type="EMBL" id="JACHOC010000010">
    <property type="protein sequence ID" value="MBB4624462.1"/>
    <property type="molecule type" value="Genomic_DNA"/>
</dbReference>
<keyword evidence="1" id="KW-0732">Signal</keyword>
<name>A0ABR6KU84_9BACT</name>
<comment type="caution">
    <text evidence="2">The sequence shown here is derived from an EMBL/GenBank/DDBJ whole genome shotgun (WGS) entry which is preliminary data.</text>
</comment>
<accession>A0ABR6KU84</accession>
<dbReference type="Pfam" id="PF17170">
    <property type="entry name" value="DUF5128"/>
    <property type="match status" value="1"/>
</dbReference>